<comment type="caution">
    <text evidence="6">Lacks conserved residue(s) required for the propagation of feature annotation.</text>
</comment>
<dbReference type="InterPro" id="IPR002994">
    <property type="entry name" value="Surf1/Shy1"/>
</dbReference>
<dbReference type="Pfam" id="PF02104">
    <property type="entry name" value="SURF1"/>
    <property type="match status" value="1"/>
</dbReference>
<evidence type="ECO:0000256" key="2">
    <source>
        <dbReference type="ARBA" id="ARBA00007165"/>
    </source>
</evidence>
<feature type="transmembrane region" description="Helical" evidence="6">
    <location>
        <begin position="186"/>
        <end position="207"/>
    </location>
</feature>
<dbReference type="GO" id="GO:0005886">
    <property type="term" value="C:plasma membrane"/>
    <property type="evidence" value="ECO:0007669"/>
    <property type="project" value="UniProtKB-SubCell"/>
</dbReference>
<name>A0AAE4YAA0_9RHOB</name>
<comment type="similarity">
    <text evidence="2 6">Belongs to the SURF1 family.</text>
</comment>
<evidence type="ECO:0000313" key="8">
    <source>
        <dbReference type="Proteomes" id="UP001193501"/>
    </source>
</evidence>
<dbReference type="RefSeq" id="WP_168774557.1">
    <property type="nucleotide sequence ID" value="NZ_JAABNR010000007.1"/>
</dbReference>
<organism evidence="7 8">
    <name type="scientific">Stagnihabitans tardus</name>
    <dbReference type="NCBI Taxonomy" id="2699202"/>
    <lineage>
        <taxon>Bacteria</taxon>
        <taxon>Pseudomonadati</taxon>
        <taxon>Pseudomonadota</taxon>
        <taxon>Alphaproteobacteria</taxon>
        <taxon>Rhodobacterales</taxon>
        <taxon>Paracoccaceae</taxon>
        <taxon>Stagnihabitans</taxon>
    </lineage>
</organism>
<dbReference type="EMBL" id="JAABNR010000007">
    <property type="protein sequence ID" value="NBZ87746.1"/>
    <property type="molecule type" value="Genomic_DNA"/>
</dbReference>
<sequence>MRRFLVVLSVLGVALFLALGVWQVQRLAWKTALIAEVDMRLASAAVPATEAGAPEYTRLTVKGRYLARQILVKAVTEEGQGDWVMTPLTTDQGWTLWVNRGFLPDGETLPPPPAQAEVTGLARDSQPGGGFLRANDPTADRWFSRDVAAMSAASGVQAVGWFLDAETGGPLPVPGLTVVEFRNSHLIYAVTWFALALLLAGGAWWNLGPRAETD</sequence>
<evidence type="ECO:0000256" key="5">
    <source>
        <dbReference type="ARBA" id="ARBA00023136"/>
    </source>
</evidence>
<keyword evidence="4 6" id="KW-1133">Transmembrane helix</keyword>
<accession>A0AAE4YAA0</accession>
<dbReference type="InterPro" id="IPR045214">
    <property type="entry name" value="Surf1/Surf4"/>
</dbReference>
<proteinExistence type="inferred from homology"/>
<comment type="subcellular location">
    <subcellularLocation>
        <location evidence="6">Cell membrane</location>
        <topology evidence="6">Multi-pass membrane protein</topology>
    </subcellularLocation>
    <subcellularLocation>
        <location evidence="1">Membrane</location>
    </subcellularLocation>
</comment>
<reference evidence="7" key="1">
    <citation type="submission" date="2020-01" db="EMBL/GenBank/DDBJ databases">
        <authorList>
            <person name="Chen W.-M."/>
        </authorList>
    </citation>
    <scope>NUCLEOTIDE SEQUENCE</scope>
    <source>
        <strain evidence="7">CYK-10</strain>
    </source>
</reference>
<keyword evidence="8" id="KW-1185">Reference proteome</keyword>
<dbReference type="AlphaFoldDB" id="A0AAE4YAA0"/>
<evidence type="ECO:0000256" key="4">
    <source>
        <dbReference type="ARBA" id="ARBA00022989"/>
    </source>
</evidence>
<gene>
    <name evidence="7" type="ORF">GV832_09170</name>
</gene>
<evidence type="ECO:0000256" key="1">
    <source>
        <dbReference type="ARBA" id="ARBA00004370"/>
    </source>
</evidence>
<dbReference type="PANTHER" id="PTHR23427:SF2">
    <property type="entry name" value="SURFEIT LOCUS PROTEIN 1"/>
    <property type="match status" value="1"/>
</dbReference>
<evidence type="ECO:0000313" key="7">
    <source>
        <dbReference type="EMBL" id="NBZ87746.1"/>
    </source>
</evidence>
<dbReference type="PANTHER" id="PTHR23427">
    <property type="entry name" value="SURFEIT LOCUS PROTEIN"/>
    <property type="match status" value="1"/>
</dbReference>
<dbReference type="PROSITE" id="PS50895">
    <property type="entry name" value="SURF1"/>
    <property type="match status" value="1"/>
</dbReference>
<keyword evidence="5 6" id="KW-0472">Membrane</keyword>
<evidence type="ECO:0000256" key="3">
    <source>
        <dbReference type="ARBA" id="ARBA00022692"/>
    </source>
</evidence>
<evidence type="ECO:0000256" key="6">
    <source>
        <dbReference type="RuleBase" id="RU363076"/>
    </source>
</evidence>
<keyword evidence="3 6" id="KW-0812">Transmembrane</keyword>
<dbReference type="Proteomes" id="UP001193501">
    <property type="component" value="Unassembled WGS sequence"/>
</dbReference>
<dbReference type="CDD" id="cd06662">
    <property type="entry name" value="SURF1"/>
    <property type="match status" value="1"/>
</dbReference>
<keyword evidence="6" id="KW-1003">Cell membrane</keyword>
<comment type="caution">
    <text evidence="7">The sequence shown here is derived from an EMBL/GenBank/DDBJ whole genome shotgun (WGS) entry which is preliminary data.</text>
</comment>
<protein>
    <recommendedName>
        <fullName evidence="6">SURF1-like protein</fullName>
    </recommendedName>
</protein>